<evidence type="ECO:0000256" key="4">
    <source>
        <dbReference type="ARBA" id="ARBA00018463"/>
    </source>
</evidence>
<dbReference type="Pfam" id="PF10256">
    <property type="entry name" value="Erf4"/>
    <property type="match status" value="1"/>
</dbReference>
<dbReference type="AlphaFoldDB" id="A0AAD4NHW7"/>
<evidence type="ECO:0000256" key="6">
    <source>
        <dbReference type="ARBA" id="ARBA00023136"/>
    </source>
</evidence>
<comment type="caution">
    <text evidence="8">The sequence shown here is derived from an EMBL/GenBank/DDBJ whole genome shotgun (WGS) entry which is preliminary data.</text>
</comment>
<sequence>MVRPAAVSLDSCRKIFVERDYSQGLAVRFIKDFPSSLEGIVSRDDWEETIETINAEFTVAEQVCLTSVAETVLGLFTCYISRLFFPTRYQKQLDKVRRYIDVQNKRIFLPVGLCLLDPMERGLRIIEINILSTGKVISSSPSPSSTTPMIAQSITNNKIEVEQV</sequence>
<keyword evidence="5" id="KW-0256">Endoplasmic reticulum</keyword>
<proteinExistence type="inferred from homology"/>
<dbReference type="PANTHER" id="PTHR13254:SF0">
    <property type="entry name" value="GOLGIN SUBFAMILY A MEMBER 7_ERF4 DOMAIN-CONTAINING PROTEIN"/>
    <property type="match status" value="1"/>
</dbReference>
<dbReference type="GO" id="GO:0005789">
    <property type="term" value="C:endoplasmic reticulum membrane"/>
    <property type="evidence" value="ECO:0007669"/>
    <property type="project" value="UniProtKB-SubCell"/>
</dbReference>
<evidence type="ECO:0000313" key="9">
    <source>
        <dbReference type="Proteomes" id="UP001201812"/>
    </source>
</evidence>
<gene>
    <name evidence="8" type="ORF">DdX_00012</name>
</gene>
<dbReference type="Proteomes" id="UP001201812">
    <property type="component" value="Unassembled WGS sequence"/>
</dbReference>
<feature type="domain" description="Golgin subfamily A member 7/ERF4" evidence="7">
    <location>
        <begin position="15"/>
        <end position="127"/>
    </location>
</feature>
<organism evidence="8 9">
    <name type="scientific">Ditylenchus destructor</name>
    <dbReference type="NCBI Taxonomy" id="166010"/>
    <lineage>
        <taxon>Eukaryota</taxon>
        <taxon>Metazoa</taxon>
        <taxon>Ecdysozoa</taxon>
        <taxon>Nematoda</taxon>
        <taxon>Chromadorea</taxon>
        <taxon>Rhabditida</taxon>
        <taxon>Tylenchina</taxon>
        <taxon>Tylenchomorpha</taxon>
        <taxon>Sphaerularioidea</taxon>
        <taxon>Anguinidae</taxon>
        <taxon>Anguininae</taxon>
        <taxon>Ditylenchus</taxon>
    </lineage>
</organism>
<dbReference type="InterPro" id="IPR019383">
    <property type="entry name" value="Golgin_A_7/ERF4"/>
</dbReference>
<dbReference type="GO" id="GO:0006612">
    <property type="term" value="P:protein targeting to membrane"/>
    <property type="evidence" value="ECO:0007669"/>
    <property type="project" value="TreeGrafter"/>
</dbReference>
<evidence type="ECO:0000259" key="7">
    <source>
        <dbReference type="Pfam" id="PF10256"/>
    </source>
</evidence>
<comment type="similarity">
    <text evidence="2">Belongs to the ERF4 family.</text>
</comment>
<keyword evidence="9" id="KW-1185">Reference proteome</keyword>
<evidence type="ECO:0000313" key="8">
    <source>
        <dbReference type="EMBL" id="KAI1727874.1"/>
    </source>
</evidence>
<protein>
    <recommendedName>
        <fullName evidence="4">Ras modification protein ERF4</fullName>
    </recommendedName>
</protein>
<comment type="subunit">
    <text evidence="3">Interacts with ERF2.</text>
</comment>
<dbReference type="InterPro" id="IPR051371">
    <property type="entry name" value="Ras_palmitoyltransferase"/>
</dbReference>
<accession>A0AAD4NHW7</accession>
<comment type="subcellular location">
    <subcellularLocation>
        <location evidence="1">Endoplasmic reticulum membrane</location>
        <topology evidence="1">Peripheral membrane protein</topology>
    </subcellularLocation>
</comment>
<reference evidence="8" key="1">
    <citation type="submission" date="2022-01" db="EMBL/GenBank/DDBJ databases">
        <title>Genome Sequence Resource for Two Populations of Ditylenchus destructor, the Migratory Endoparasitic Phytonematode.</title>
        <authorList>
            <person name="Zhang H."/>
            <person name="Lin R."/>
            <person name="Xie B."/>
        </authorList>
    </citation>
    <scope>NUCLEOTIDE SEQUENCE</scope>
    <source>
        <strain evidence="8">BazhouSP</strain>
    </source>
</reference>
<evidence type="ECO:0000256" key="5">
    <source>
        <dbReference type="ARBA" id="ARBA00022824"/>
    </source>
</evidence>
<evidence type="ECO:0000256" key="2">
    <source>
        <dbReference type="ARBA" id="ARBA00007732"/>
    </source>
</evidence>
<name>A0AAD4NHW7_9BILA</name>
<evidence type="ECO:0000256" key="3">
    <source>
        <dbReference type="ARBA" id="ARBA00011396"/>
    </source>
</evidence>
<dbReference type="PANTHER" id="PTHR13254">
    <property type="entry name" value="GOLGI AUTOANTIGEN, GOLGIN SUBFAMILY A, 7"/>
    <property type="match status" value="1"/>
</dbReference>
<dbReference type="GO" id="GO:0002178">
    <property type="term" value="C:palmitoyltransferase complex"/>
    <property type="evidence" value="ECO:0007669"/>
    <property type="project" value="TreeGrafter"/>
</dbReference>
<evidence type="ECO:0000256" key="1">
    <source>
        <dbReference type="ARBA" id="ARBA00004406"/>
    </source>
</evidence>
<dbReference type="EMBL" id="JAKKPZ010000001">
    <property type="protein sequence ID" value="KAI1727874.1"/>
    <property type="molecule type" value="Genomic_DNA"/>
</dbReference>
<keyword evidence="6" id="KW-0472">Membrane</keyword>